<dbReference type="InterPro" id="IPR007197">
    <property type="entry name" value="rSAM"/>
</dbReference>
<evidence type="ECO:0000256" key="16">
    <source>
        <dbReference type="HAMAP-Rule" id="MF_01694"/>
    </source>
</evidence>
<comment type="pathway">
    <text evidence="1 16">Cofactor biosynthesis; biotin biosynthesis; biotin from 7,8-diaminononanoate: step 2/2.</text>
</comment>
<evidence type="ECO:0000256" key="8">
    <source>
        <dbReference type="ARBA" id="ARBA00022714"/>
    </source>
</evidence>
<dbReference type="InterPro" id="IPR024177">
    <property type="entry name" value="Biotin_synthase"/>
</dbReference>
<keyword evidence="6 16" id="KW-0808">Transferase</keyword>
<dbReference type="SMART" id="SM00729">
    <property type="entry name" value="Elp3"/>
    <property type="match status" value="1"/>
</dbReference>
<dbReference type="InterPro" id="IPR010722">
    <property type="entry name" value="BATS_dom"/>
</dbReference>
<feature type="binding site" evidence="16 17">
    <location>
        <position position="114"/>
    </location>
    <ligand>
        <name>[2Fe-2S] cluster</name>
        <dbReference type="ChEBI" id="CHEBI:190135"/>
    </ligand>
</feature>
<evidence type="ECO:0000256" key="6">
    <source>
        <dbReference type="ARBA" id="ARBA00022679"/>
    </source>
</evidence>
<evidence type="ECO:0000259" key="18">
    <source>
        <dbReference type="PROSITE" id="PS51918"/>
    </source>
</evidence>
<proteinExistence type="inferred from homology"/>
<feature type="binding site" evidence="16 17">
    <location>
        <position position="206"/>
    </location>
    <ligand>
        <name>[2Fe-2S] cluster</name>
        <dbReference type="ChEBI" id="CHEBI:190135"/>
    </ligand>
</feature>
<evidence type="ECO:0000256" key="4">
    <source>
        <dbReference type="ARBA" id="ARBA00012236"/>
    </source>
</evidence>
<dbReference type="SMART" id="SM00876">
    <property type="entry name" value="BATS"/>
    <property type="match status" value="1"/>
</dbReference>
<keyword evidence="12 16" id="KW-0411">Iron-sulfur</keyword>
<keyword evidence="9 16" id="KW-0479">Metal-binding</keyword>
<dbReference type="NCBIfam" id="TIGR00433">
    <property type="entry name" value="bioB"/>
    <property type="match status" value="1"/>
</dbReference>
<dbReference type="CDD" id="cd01335">
    <property type="entry name" value="Radical_SAM"/>
    <property type="match status" value="1"/>
</dbReference>
<evidence type="ECO:0000256" key="11">
    <source>
        <dbReference type="ARBA" id="ARBA00023004"/>
    </source>
</evidence>
<dbReference type="RefSeq" id="WP_099476594.1">
    <property type="nucleotide sequence ID" value="NZ_CP016809.1"/>
</dbReference>
<dbReference type="InterPro" id="IPR006638">
    <property type="entry name" value="Elp3/MiaA/NifB-like_rSAM"/>
</dbReference>
<dbReference type="SFLD" id="SFLDS00029">
    <property type="entry name" value="Radical_SAM"/>
    <property type="match status" value="1"/>
</dbReference>
<dbReference type="Gene3D" id="3.20.20.70">
    <property type="entry name" value="Aldolase class I"/>
    <property type="match status" value="1"/>
</dbReference>
<comment type="function">
    <text evidence="14 16">Catalyzes the conversion of dethiobiotin (DTB) to biotin by the insertion of a sulfur atom into dethiobiotin via a radical-based mechanism.</text>
</comment>
<dbReference type="InterPro" id="IPR058240">
    <property type="entry name" value="rSAM_sf"/>
</dbReference>
<dbReference type="KEGG" id="pib:BBD41_02435"/>
<dbReference type="SFLD" id="SFLDG01278">
    <property type="entry name" value="biotin_synthase_like"/>
    <property type="match status" value="1"/>
</dbReference>
<dbReference type="PROSITE" id="PS51918">
    <property type="entry name" value="RADICAL_SAM"/>
    <property type="match status" value="1"/>
</dbReference>
<feature type="binding site" evidence="16 17">
    <location>
        <position position="74"/>
    </location>
    <ligand>
        <name>[4Fe-4S] cluster</name>
        <dbReference type="ChEBI" id="CHEBI:49883"/>
        <note>4Fe-4S-S-AdoMet</note>
    </ligand>
</feature>
<dbReference type="GO" id="GO:0005506">
    <property type="term" value="F:iron ion binding"/>
    <property type="evidence" value="ECO:0007669"/>
    <property type="project" value="UniProtKB-UniRule"/>
</dbReference>
<evidence type="ECO:0000256" key="2">
    <source>
        <dbReference type="ARBA" id="ARBA00010765"/>
    </source>
</evidence>
<feature type="binding site" evidence="16 17">
    <location>
        <position position="146"/>
    </location>
    <ligand>
        <name>[2Fe-2S] cluster</name>
        <dbReference type="ChEBI" id="CHEBI:190135"/>
    </ligand>
</feature>
<comment type="subunit">
    <text evidence="3 16">Homodimer.</text>
</comment>
<evidence type="ECO:0000256" key="10">
    <source>
        <dbReference type="ARBA" id="ARBA00022756"/>
    </source>
</evidence>
<dbReference type="EMBL" id="CP016809">
    <property type="protein sequence ID" value="ANY71526.1"/>
    <property type="molecule type" value="Genomic_DNA"/>
</dbReference>
<dbReference type="PIRSF" id="PIRSF001619">
    <property type="entry name" value="Biotin_synth"/>
    <property type="match status" value="1"/>
</dbReference>
<keyword evidence="5 16" id="KW-0004">4Fe-4S</keyword>
<dbReference type="InterPro" id="IPR013785">
    <property type="entry name" value="Aldolase_TIM"/>
</dbReference>
<feature type="binding site" evidence="16 17">
    <location>
        <position position="70"/>
    </location>
    <ligand>
        <name>[4Fe-4S] cluster</name>
        <dbReference type="ChEBI" id="CHEBI:49883"/>
        <note>4Fe-4S-S-AdoMet</note>
    </ligand>
</feature>
<accession>A0A1B2DUY8</accession>
<evidence type="ECO:0000256" key="15">
    <source>
        <dbReference type="ARBA" id="ARBA00070199"/>
    </source>
</evidence>
<dbReference type="Pfam" id="PF04055">
    <property type="entry name" value="Radical_SAM"/>
    <property type="match status" value="1"/>
</dbReference>
<comment type="cofactor">
    <cofactor evidence="16 17">
        <name>[4Fe-4S] cluster</name>
        <dbReference type="ChEBI" id="CHEBI:49883"/>
    </cofactor>
    <text evidence="16 17">Binds 1 [4Fe-4S] cluster. The cluster is coordinated with 3 cysteines and an exchangeable S-adenosyl-L-methionine.</text>
</comment>
<dbReference type="InterPro" id="IPR002684">
    <property type="entry name" value="Biotin_synth/BioAB"/>
</dbReference>
<dbReference type="PANTHER" id="PTHR22976">
    <property type="entry name" value="BIOTIN SYNTHASE"/>
    <property type="match status" value="1"/>
</dbReference>
<dbReference type="PANTHER" id="PTHR22976:SF2">
    <property type="entry name" value="BIOTIN SYNTHASE, MITOCHONDRIAL"/>
    <property type="match status" value="1"/>
</dbReference>
<evidence type="ECO:0000313" key="19">
    <source>
        <dbReference type="EMBL" id="ANY71526.1"/>
    </source>
</evidence>
<comment type="catalytic activity">
    <reaction evidence="13 16">
        <text>(4R,5S)-dethiobiotin + (sulfur carrier)-SH + 2 reduced [2Fe-2S]-[ferredoxin] + 2 S-adenosyl-L-methionine = (sulfur carrier)-H + biotin + 2 5'-deoxyadenosine + 2 L-methionine + 2 oxidized [2Fe-2S]-[ferredoxin]</text>
        <dbReference type="Rhea" id="RHEA:22060"/>
        <dbReference type="Rhea" id="RHEA-COMP:10000"/>
        <dbReference type="Rhea" id="RHEA-COMP:10001"/>
        <dbReference type="Rhea" id="RHEA-COMP:14737"/>
        <dbReference type="Rhea" id="RHEA-COMP:14739"/>
        <dbReference type="ChEBI" id="CHEBI:17319"/>
        <dbReference type="ChEBI" id="CHEBI:29917"/>
        <dbReference type="ChEBI" id="CHEBI:33737"/>
        <dbReference type="ChEBI" id="CHEBI:33738"/>
        <dbReference type="ChEBI" id="CHEBI:57586"/>
        <dbReference type="ChEBI" id="CHEBI:57844"/>
        <dbReference type="ChEBI" id="CHEBI:59789"/>
        <dbReference type="ChEBI" id="CHEBI:64428"/>
        <dbReference type="ChEBI" id="CHEBI:149473"/>
        <dbReference type="EC" id="2.8.1.6"/>
    </reaction>
</comment>
<evidence type="ECO:0000256" key="7">
    <source>
        <dbReference type="ARBA" id="ARBA00022691"/>
    </source>
</evidence>
<keyword evidence="10 16" id="KW-0093">Biotin biosynthesis</keyword>
<comment type="cofactor">
    <cofactor evidence="17">
        <name>[2Fe-2S] cluster</name>
        <dbReference type="ChEBI" id="CHEBI:190135"/>
    </cofactor>
    <text evidence="17">Binds 1 [2Fe-2S] cluster. The cluster is coordinated with 3 cysteines and 1 arginine.</text>
</comment>
<name>A0A1B2DUY8_9BACL</name>
<dbReference type="HAMAP" id="MF_01694">
    <property type="entry name" value="BioB"/>
    <property type="match status" value="1"/>
</dbReference>
<feature type="binding site" evidence="16 17">
    <location>
        <position position="77"/>
    </location>
    <ligand>
        <name>[4Fe-4S] cluster</name>
        <dbReference type="ChEBI" id="CHEBI:49883"/>
        <note>4Fe-4S-S-AdoMet</note>
    </ligand>
</feature>
<comment type="similarity">
    <text evidence="2 16">Belongs to the radical SAM superfamily. Biotin synthase family.</text>
</comment>
<evidence type="ECO:0000256" key="5">
    <source>
        <dbReference type="ARBA" id="ARBA00022485"/>
    </source>
</evidence>
<dbReference type="GO" id="GO:0009102">
    <property type="term" value="P:biotin biosynthetic process"/>
    <property type="evidence" value="ECO:0007669"/>
    <property type="project" value="UniProtKB-UniRule"/>
</dbReference>
<sequence>MTTSVQLDWLKLAEQIVQGYSVTPEEALAILQSDDAELLTVMQASYRIRREHYGNKVKLNMIVNAKSGMCPEDCGYCSQSIVSEAPIEKYAWLTKEKILEGARESIRRKAGTYCIVASGRRPSNREMEHVVEAVKEIRATTDLKVCCCLGFLSEQHAAELAEAGVHRYNHNLNTSRDNYANITTTHTYDQRVDTVKQAAASGMSPCSGAIFGMGESLEERVQIAFALKELDADSIPCNFLNAIDGTPMEGRKELTPRMCLKILAMMRFVNPSKEIRIAGGREVNLRSLQPLGLYAANSIFIGDYLTTSGQAHAADWGMIEDMGFEIEECAL</sequence>
<evidence type="ECO:0000256" key="12">
    <source>
        <dbReference type="ARBA" id="ARBA00023014"/>
    </source>
</evidence>
<dbReference type="SFLD" id="SFLDG01060">
    <property type="entry name" value="BATS_domain_containing"/>
    <property type="match status" value="1"/>
</dbReference>
<keyword evidence="8 16" id="KW-0001">2Fe-2S</keyword>
<dbReference type="FunFam" id="3.20.20.70:FF:000026">
    <property type="entry name" value="Biotin synthase"/>
    <property type="match status" value="1"/>
</dbReference>
<evidence type="ECO:0000256" key="1">
    <source>
        <dbReference type="ARBA" id="ARBA00004942"/>
    </source>
</evidence>
<reference evidence="19" key="1">
    <citation type="submission" date="2016-08" db="EMBL/GenBank/DDBJ databases">
        <title>Complete Genome Seqeunce of Paenibacillus sp. nov. IHBB 9852 from high altitute lake of Indian trans-Himalayas.</title>
        <authorList>
            <person name="Kiran S."/>
            <person name="Swarnkar M.K."/>
            <person name="Rana A."/>
            <person name="Tewari R."/>
            <person name="Gulati A."/>
        </authorList>
    </citation>
    <scope>NUCLEOTIDE SEQUENCE [LARGE SCALE GENOMIC DNA]</scope>
    <source>
        <strain evidence="19">IHBB 9852</strain>
    </source>
</reference>
<evidence type="ECO:0000256" key="13">
    <source>
        <dbReference type="ARBA" id="ARBA00051157"/>
    </source>
</evidence>
<dbReference type="GO" id="GO:0051539">
    <property type="term" value="F:4 iron, 4 sulfur cluster binding"/>
    <property type="evidence" value="ECO:0007669"/>
    <property type="project" value="UniProtKB-KW"/>
</dbReference>
<feature type="binding site" evidence="16 17">
    <location>
        <position position="276"/>
    </location>
    <ligand>
        <name>[2Fe-2S] cluster</name>
        <dbReference type="ChEBI" id="CHEBI:190135"/>
    </ligand>
</feature>
<evidence type="ECO:0000256" key="17">
    <source>
        <dbReference type="PIRSR" id="PIRSR001619-1"/>
    </source>
</evidence>
<dbReference type="GO" id="GO:0004076">
    <property type="term" value="F:biotin synthase activity"/>
    <property type="evidence" value="ECO:0007669"/>
    <property type="project" value="UniProtKB-UniRule"/>
</dbReference>
<dbReference type="GO" id="GO:0051537">
    <property type="term" value="F:2 iron, 2 sulfur cluster binding"/>
    <property type="evidence" value="ECO:0007669"/>
    <property type="project" value="UniProtKB-KW"/>
</dbReference>
<organism evidence="19">
    <name type="scientific">Paenibacillus ihbetae</name>
    <dbReference type="NCBI Taxonomy" id="1870820"/>
    <lineage>
        <taxon>Bacteria</taxon>
        <taxon>Bacillati</taxon>
        <taxon>Bacillota</taxon>
        <taxon>Bacilli</taxon>
        <taxon>Bacillales</taxon>
        <taxon>Paenibacillaceae</taxon>
        <taxon>Paenibacillus</taxon>
    </lineage>
</organism>
<dbReference type="Pfam" id="PF06968">
    <property type="entry name" value="BATS"/>
    <property type="match status" value="1"/>
</dbReference>
<evidence type="ECO:0000256" key="9">
    <source>
        <dbReference type="ARBA" id="ARBA00022723"/>
    </source>
</evidence>
<keyword evidence="11 16" id="KW-0408">Iron</keyword>
<dbReference type="SUPFAM" id="SSF102114">
    <property type="entry name" value="Radical SAM enzymes"/>
    <property type="match status" value="1"/>
</dbReference>
<protein>
    <recommendedName>
        <fullName evidence="15 16">Biotin synthase</fullName>
        <ecNumber evidence="4 16">2.8.1.6</ecNumber>
    </recommendedName>
</protein>
<dbReference type="EC" id="2.8.1.6" evidence="4 16"/>
<feature type="domain" description="Radical SAM core" evidence="18">
    <location>
        <begin position="52"/>
        <end position="278"/>
    </location>
</feature>
<evidence type="ECO:0000256" key="3">
    <source>
        <dbReference type="ARBA" id="ARBA00011738"/>
    </source>
</evidence>
<keyword evidence="7 16" id="KW-0949">S-adenosyl-L-methionine</keyword>
<gene>
    <name evidence="16" type="primary">bioB</name>
    <name evidence="19" type="ORF">BBD41_02435</name>
</gene>
<comment type="cofactor">
    <cofactor evidence="16">
        <name>[2Fe-2S] cluster</name>
        <dbReference type="ChEBI" id="CHEBI:190135"/>
    </cofactor>
    <text evidence="16">Binds 1 [2Fe-2S] cluster. The cluster is coordinated with 3 cysteines and 1 arginine.</text>
</comment>
<evidence type="ECO:0000256" key="14">
    <source>
        <dbReference type="ARBA" id="ARBA00057568"/>
    </source>
</evidence>
<dbReference type="UniPathway" id="UPA00078">
    <property type="reaction ID" value="UER00162"/>
</dbReference>
<dbReference type="AlphaFoldDB" id="A0A1B2DUY8"/>